<evidence type="ECO:0000259" key="1">
    <source>
        <dbReference type="PROSITE" id="PS50980"/>
    </source>
</evidence>
<feature type="domain" description="CoA carboxyltransferase N-terminal" evidence="1">
    <location>
        <begin position="1"/>
        <end position="179"/>
    </location>
</feature>
<evidence type="ECO:0000259" key="2">
    <source>
        <dbReference type="PROSITE" id="PS50989"/>
    </source>
</evidence>
<dbReference type="PANTHER" id="PTHR43842">
    <property type="entry name" value="PROPIONYL-COA CARBOXYLASE BETA CHAIN"/>
    <property type="match status" value="1"/>
</dbReference>
<organism evidence="3 4">
    <name type="scientific">Eubacterium segne</name>
    <dbReference type="NCBI Taxonomy" id="2763045"/>
    <lineage>
        <taxon>Bacteria</taxon>
        <taxon>Bacillati</taxon>
        <taxon>Bacillota</taxon>
        <taxon>Clostridia</taxon>
        <taxon>Eubacteriales</taxon>
        <taxon>Eubacteriaceae</taxon>
        <taxon>Eubacterium</taxon>
    </lineage>
</organism>
<accession>A0ABR7F2W0</accession>
<dbReference type="PROSITE" id="PS50980">
    <property type="entry name" value="COA_CT_NTER"/>
    <property type="match status" value="1"/>
</dbReference>
<dbReference type="EMBL" id="JACOOZ010000005">
    <property type="protein sequence ID" value="MBC5667948.1"/>
    <property type="molecule type" value="Genomic_DNA"/>
</dbReference>
<comment type="caution">
    <text evidence="3">The sequence shown here is derived from an EMBL/GenBank/DDBJ whole genome shotgun (WGS) entry which is preliminary data.</text>
</comment>
<dbReference type="PANTHER" id="PTHR43842:SF2">
    <property type="entry name" value="PROPIONYL-COA CARBOXYLASE BETA CHAIN, MITOCHONDRIAL"/>
    <property type="match status" value="1"/>
</dbReference>
<dbReference type="RefSeq" id="WP_118588660.1">
    <property type="nucleotide sequence ID" value="NZ_JACOOZ010000005.1"/>
</dbReference>
<gene>
    <name evidence="3" type="ORF">H8S00_08145</name>
</gene>
<dbReference type="GO" id="GO:0016740">
    <property type="term" value="F:transferase activity"/>
    <property type="evidence" value="ECO:0007669"/>
    <property type="project" value="UniProtKB-KW"/>
</dbReference>
<dbReference type="InterPro" id="IPR029045">
    <property type="entry name" value="ClpP/crotonase-like_dom_sf"/>
</dbReference>
<evidence type="ECO:0000313" key="3">
    <source>
        <dbReference type="EMBL" id="MBC5667948.1"/>
    </source>
</evidence>
<keyword evidence="3" id="KW-0808">Transferase</keyword>
<keyword evidence="4" id="KW-1185">Reference proteome</keyword>
<dbReference type="Pfam" id="PF01039">
    <property type="entry name" value="Carboxyl_trans"/>
    <property type="match status" value="1"/>
</dbReference>
<dbReference type="InterPro" id="IPR051047">
    <property type="entry name" value="AccD/PCCB"/>
</dbReference>
<feature type="domain" description="CoA carboxyltransferase C-terminal" evidence="2">
    <location>
        <begin position="231"/>
        <end position="467"/>
    </location>
</feature>
<dbReference type="InterPro" id="IPR011762">
    <property type="entry name" value="COA_CT_N"/>
</dbReference>
<dbReference type="InterPro" id="IPR011763">
    <property type="entry name" value="COA_CT_C"/>
</dbReference>
<proteinExistence type="predicted"/>
<dbReference type="Proteomes" id="UP000597877">
    <property type="component" value="Unassembled WGS sequence"/>
</dbReference>
<dbReference type="InterPro" id="IPR034733">
    <property type="entry name" value="AcCoA_carboxyl_beta"/>
</dbReference>
<name>A0ABR7F2W0_9FIRM</name>
<evidence type="ECO:0000313" key="4">
    <source>
        <dbReference type="Proteomes" id="UP000597877"/>
    </source>
</evidence>
<protein>
    <submittedName>
        <fullName evidence="3">Carboxyl transferase</fullName>
    </submittedName>
</protein>
<dbReference type="Gene3D" id="3.90.226.10">
    <property type="entry name" value="2-enoyl-CoA Hydratase, Chain A, domain 1"/>
    <property type="match status" value="2"/>
</dbReference>
<dbReference type="PROSITE" id="PS50989">
    <property type="entry name" value="COA_CT_CTER"/>
    <property type="match status" value="1"/>
</dbReference>
<reference evidence="3 4" key="1">
    <citation type="submission" date="2020-08" db="EMBL/GenBank/DDBJ databases">
        <title>Genome public.</title>
        <authorList>
            <person name="Liu C."/>
            <person name="Sun Q."/>
        </authorList>
    </citation>
    <scope>NUCLEOTIDE SEQUENCE [LARGE SCALE GENOMIC DNA]</scope>
    <source>
        <strain evidence="3 4">BX4</strain>
    </source>
</reference>
<dbReference type="SUPFAM" id="SSF52096">
    <property type="entry name" value="ClpP/crotonase"/>
    <property type="match status" value="2"/>
</dbReference>
<sequence>MSTAAKVIARERIETLLDDNSFVEIGGLVKARSTDFNIKAKDTPSDGVITGYGVINGKLVYVYSQDSSVLGGSVGEMHAKKISNLYDMAMKMGAPVIGLIDSTGLRLQESVDGLNAFGQIYMKQSLASGVIPQISVIFGNCGGGLSVIAGLSDFTFMEKDNAHLFVNSPDAIEGNRKEVCDSSSAKFQSETAGNVDFVGTQQEIMEGLRDLISVIPSNNEDEAFDLECDDDLNRAAEGIENCGEDTLQALTSISDEGYVLEVKKDYAPEMVTAFIKLNGATVGAVANRTKSYDEDMNVTAEYEAKLTANGCEKAADFVEFCDAFEIPILTLTNVNGFKATKCQEKKGAKATSKLIYAFANATVPKVNLIVEDAIGSAYIAMNSKATGADVVYAWPTAKVGMMDAASAVKIMYADEIESGDATEVIAEKTAEYQNLQGSVMSAAARGYVDSIVEPVDTRKYIIGAFEMLYTKFEDRPGKKHGTV</sequence>